<proteinExistence type="predicted"/>
<sequence length="397" mass="44979">MLVYTSVTKSYLPKARVLAKSVKRFHPDWLFVLLYSDSLPVGFDLAREPFDEVLTVEQLGFPNWKAWAFGHEVVELCTAVKGPAAEVLAQRPGIGKIMYLDPDIKVFSSLSSLEALLDQHEILLTPHLLDREEEIDAVRDNEISALKHGVYNLGFFAARTSGQGLQFIRWWAARLRLFCRDDIPGGLFTDQRWCDLAPAFFSQLGIVRDPGCNVATWNIAHRPLSRDDTGHFLVRDVPLRFYHFTSYDNGDGFGMLMRYAASQTIAHELWDTYGKELRAEGQGDSRFRGWHYGQFDNGEPIPRAARRLYEARPDVQQAFPDPYSLAAPSFLEWWKAETAEGKLNAPDGSGSQQRTVVGRLIEGILSPKHGIRVARSAFTVFKREGVSGLIRRIRNYS</sequence>
<gene>
    <name evidence="1" type="ORF">ACCAA_1070005</name>
</gene>
<dbReference type="SUPFAM" id="SSF53448">
    <property type="entry name" value="Nucleotide-diphospho-sugar transferases"/>
    <property type="match status" value="1"/>
</dbReference>
<dbReference type="STRING" id="1860102.ACCAA_1070005"/>
<dbReference type="Gene3D" id="3.90.550.10">
    <property type="entry name" value="Spore Coat Polysaccharide Biosynthesis Protein SpsA, Chain A"/>
    <property type="match status" value="1"/>
</dbReference>
<dbReference type="RefSeq" id="WP_186405519.1">
    <property type="nucleotide sequence ID" value="NZ_FLQX01000010.1"/>
</dbReference>
<dbReference type="AlphaFoldDB" id="A0A1A8XGS4"/>
<evidence type="ECO:0008006" key="3">
    <source>
        <dbReference type="Google" id="ProtNLM"/>
    </source>
</evidence>
<evidence type="ECO:0000313" key="1">
    <source>
        <dbReference type="EMBL" id="SBT03567.1"/>
    </source>
</evidence>
<reference evidence="2" key="1">
    <citation type="submission" date="2016-06" db="EMBL/GenBank/DDBJ databases">
        <authorList>
            <person name="McIlroy S.J."/>
            <person name="Karst S.M."/>
            <person name="Albertsen M."/>
        </authorList>
    </citation>
    <scope>NUCLEOTIDE SEQUENCE [LARGE SCALE GENOMIC DNA]</scope>
</reference>
<dbReference type="Proteomes" id="UP000199169">
    <property type="component" value="Unassembled WGS sequence"/>
</dbReference>
<accession>A0A1A8XGS4</accession>
<evidence type="ECO:0000313" key="2">
    <source>
        <dbReference type="Proteomes" id="UP000199169"/>
    </source>
</evidence>
<dbReference type="EMBL" id="FLQX01000010">
    <property type="protein sequence ID" value="SBT03567.1"/>
    <property type="molecule type" value="Genomic_DNA"/>
</dbReference>
<protein>
    <recommendedName>
        <fullName evidence="3">Glycosyl transferase</fullName>
    </recommendedName>
</protein>
<organism evidence="1 2">
    <name type="scientific">Candidatus Accumulibacter aalborgensis</name>
    <dbReference type="NCBI Taxonomy" id="1860102"/>
    <lineage>
        <taxon>Bacteria</taxon>
        <taxon>Pseudomonadati</taxon>
        <taxon>Pseudomonadota</taxon>
        <taxon>Betaproteobacteria</taxon>
        <taxon>Candidatus Accumulibacter</taxon>
    </lineage>
</organism>
<name>A0A1A8XGS4_9PROT</name>
<keyword evidence="2" id="KW-1185">Reference proteome</keyword>
<dbReference type="InterPro" id="IPR029044">
    <property type="entry name" value="Nucleotide-diphossugar_trans"/>
</dbReference>